<dbReference type="InterPro" id="IPR036291">
    <property type="entry name" value="NAD(P)-bd_dom_sf"/>
</dbReference>
<evidence type="ECO:0008006" key="4">
    <source>
        <dbReference type="Google" id="ProtNLM"/>
    </source>
</evidence>
<sequence>MTRPYDLIVYGATGDLGRLVTQYLWAQQHSALRWAIAGRNGVKLRTLAGSFQDADPKCTAPEVVVAALNQEELEHMASLTRVVLNTVGIIPHCAIESSPPDLLAQMLVQKLQRPAGPVVFTIDHDSAGSSSGTINSVVTSLAAYSMRQIMTASAAQAFCVAGAGPHRPYTAPLVPVRRDPFLGNLEFNLSATTDEAVVMRSWSLHQRYGKRTEQYGERFSFRSYATARNWLQGWFSFFKIGLATILAILLPPLRWHLMSLALGLGTGPHGSPTGRHFVEWRATIADGAGKPAMMGVLRMNTDAYSACSVLVSEAALTVLHQLDREKSDSLAQRLGGGILTPAALGPEFLERLQAAGMERTVISLEKD</sequence>
<proteinExistence type="predicted"/>
<name>A0A4S3JV19_9EURO</name>
<evidence type="ECO:0000313" key="3">
    <source>
        <dbReference type="Proteomes" id="UP000308092"/>
    </source>
</evidence>
<dbReference type="GO" id="GO:0009247">
    <property type="term" value="P:glycolipid biosynthetic process"/>
    <property type="evidence" value="ECO:0007669"/>
    <property type="project" value="TreeGrafter"/>
</dbReference>
<reference evidence="2 3" key="1">
    <citation type="submission" date="2019-03" db="EMBL/GenBank/DDBJ databases">
        <title>The genome sequence of a newly discovered highly antifungal drug resistant Aspergillus species, Aspergillus tanneri NIH 1004.</title>
        <authorList>
            <person name="Mounaud S."/>
            <person name="Singh I."/>
            <person name="Joardar V."/>
            <person name="Pakala S."/>
            <person name="Pakala S."/>
            <person name="Venepally P."/>
            <person name="Hoover J."/>
            <person name="Nierman W."/>
            <person name="Chung J."/>
            <person name="Losada L."/>
        </authorList>
    </citation>
    <scope>NUCLEOTIDE SEQUENCE [LARGE SCALE GENOMIC DNA]</scope>
    <source>
        <strain evidence="2 3">NIH1004</strain>
    </source>
</reference>
<accession>A0A4S3JV19</accession>
<evidence type="ECO:0000313" key="2">
    <source>
        <dbReference type="EMBL" id="THC99269.1"/>
    </source>
</evidence>
<organism evidence="2 3">
    <name type="scientific">Aspergillus tanneri</name>
    <dbReference type="NCBI Taxonomy" id="1220188"/>
    <lineage>
        <taxon>Eukaryota</taxon>
        <taxon>Fungi</taxon>
        <taxon>Dikarya</taxon>
        <taxon>Ascomycota</taxon>
        <taxon>Pezizomycotina</taxon>
        <taxon>Eurotiomycetes</taxon>
        <taxon>Eurotiomycetidae</taxon>
        <taxon>Eurotiales</taxon>
        <taxon>Aspergillaceae</taxon>
        <taxon>Aspergillus</taxon>
        <taxon>Aspergillus subgen. Circumdati</taxon>
    </lineage>
</organism>
<dbReference type="SUPFAM" id="SSF51735">
    <property type="entry name" value="NAD(P)-binding Rossmann-fold domains"/>
    <property type="match status" value="1"/>
</dbReference>
<protein>
    <recommendedName>
        <fullName evidence="4">Saccharopine dehydrogenase NADP binding domain-containing protein</fullName>
    </recommendedName>
</protein>
<dbReference type="PANTHER" id="PTHR12286:SF5">
    <property type="entry name" value="SACCHAROPINE DEHYDROGENASE-LIKE OXIDOREDUCTASE"/>
    <property type="match status" value="1"/>
</dbReference>
<dbReference type="PANTHER" id="PTHR12286">
    <property type="entry name" value="SACCHAROPINE DEHYDROGENASE-LIKE OXIDOREDUCTASE"/>
    <property type="match status" value="1"/>
</dbReference>
<gene>
    <name evidence="2" type="ORF">EYZ11_001268</name>
</gene>
<dbReference type="EMBL" id="SOSA01000022">
    <property type="protein sequence ID" value="THC99269.1"/>
    <property type="molecule type" value="Genomic_DNA"/>
</dbReference>
<dbReference type="Proteomes" id="UP000308092">
    <property type="component" value="Unassembled WGS sequence"/>
</dbReference>
<dbReference type="InterPro" id="IPR051276">
    <property type="entry name" value="Saccharopine_DH-like_oxidrdct"/>
</dbReference>
<keyword evidence="1" id="KW-0812">Transmembrane</keyword>
<dbReference type="AlphaFoldDB" id="A0A4S3JV19"/>
<dbReference type="VEuPathDB" id="FungiDB:EYZ11_001268"/>
<comment type="caution">
    <text evidence="2">The sequence shown here is derived from an EMBL/GenBank/DDBJ whole genome shotgun (WGS) entry which is preliminary data.</text>
</comment>
<keyword evidence="3" id="KW-1185">Reference proteome</keyword>
<evidence type="ECO:0000256" key="1">
    <source>
        <dbReference type="SAM" id="Phobius"/>
    </source>
</evidence>
<keyword evidence="1" id="KW-0472">Membrane</keyword>
<dbReference type="Gene3D" id="3.40.50.720">
    <property type="entry name" value="NAD(P)-binding Rossmann-like Domain"/>
    <property type="match status" value="1"/>
</dbReference>
<feature type="transmembrane region" description="Helical" evidence="1">
    <location>
        <begin position="230"/>
        <end position="250"/>
    </location>
</feature>
<keyword evidence="1" id="KW-1133">Transmembrane helix</keyword>
<dbReference type="GO" id="GO:0005886">
    <property type="term" value="C:plasma membrane"/>
    <property type="evidence" value="ECO:0007669"/>
    <property type="project" value="TreeGrafter"/>
</dbReference>